<name>A0AAV4ZJ87_9HYPH</name>
<evidence type="ECO:0000313" key="4">
    <source>
        <dbReference type="EMBL" id="GJD88243.1"/>
    </source>
</evidence>
<feature type="region of interest" description="Disordered" evidence="2">
    <location>
        <begin position="128"/>
        <end position="151"/>
    </location>
</feature>
<keyword evidence="5" id="KW-1185">Reference proteome</keyword>
<dbReference type="InterPro" id="IPR036928">
    <property type="entry name" value="AS_sf"/>
</dbReference>
<dbReference type="Gene3D" id="3.90.1300.10">
    <property type="entry name" value="Amidase signature (AS) domain"/>
    <property type="match status" value="1"/>
</dbReference>
<dbReference type="InterPro" id="IPR000120">
    <property type="entry name" value="Amidase"/>
</dbReference>
<dbReference type="GO" id="GO:0003824">
    <property type="term" value="F:catalytic activity"/>
    <property type="evidence" value="ECO:0007669"/>
    <property type="project" value="InterPro"/>
</dbReference>
<evidence type="ECO:0000313" key="5">
    <source>
        <dbReference type="Proteomes" id="UP001055247"/>
    </source>
</evidence>
<protein>
    <submittedName>
        <fullName evidence="4">Glutamyl-tRNA(Gln) amidotransferase subunit A</fullName>
    </submittedName>
</protein>
<reference evidence="4" key="2">
    <citation type="submission" date="2021-08" db="EMBL/GenBank/DDBJ databases">
        <authorList>
            <person name="Tani A."/>
            <person name="Ola A."/>
            <person name="Ogura Y."/>
            <person name="Katsura K."/>
            <person name="Hayashi T."/>
        </authorList>
    </citation>
    <scope>NUCLEOTIDE SEQUENCE</scope>
    <source>
        <strain evidence="4">DSM 16372</strain>
    </source>
</reference>
<accession>A0AAV4ZJ87</accession>
<gene>
    <name evidence="4" type="primary">gatA_1</name>
    <name evidence="4" type="ORF">BHAOGJBA_1757</name>
</gene>
<dbReference type="PANTHER" id="PTHR11895">
    <property type="entry name" value="TRANSAMIDASE"/>
    <property type="match status" value="1"/>
</dbReference>
<dbReference type="InterPro" id="IPR023631">
    <property type="entry name" value="Amidase_dom"/>
</dbReference>
<comment type="similarity">
    <text evidence="1">Belongs to the amidase family.</text>
</comment>
<evidence type="ECO:0000256" key="2">
    <source>
        <dbReference type="SAM" id="MobiDB-lite"/>
    </source>
</evidence>
<sequence length="428" mass="43864">MRAAGVDSGGSGSDWYAMLSLVDIRSRIAAGTLTPEGAVRLSREAVAAREPAVGALVSVAQDPVIPVEGPFAGIAVGVKDIIDTADLPTQMGSPIYAGWRPRGDAAVVSRLRALGACVLAKTTTSPFAGIDPTGTRNPHDPGHTPGGSSAGSAAAVGAGMLPLALGTQTGGSVIRPASFCGCAAIKPSFRLLPTVGVKTFSWALDTLGLFGAEVRDVAYALAHLAGRPEIDGAASPDAPRIGLVLQDFAGAAEPEAQRALEAARRAAERAGARVSEVALPAPLPEAWALHGVIQDYEARQALAWEIAAHRAELPEKVGRQLDAAAAIPAAEYDAARRCAHRSRRVLKDLFGDFDALLTFSAAGPAPAGLGSTGDPRYNRLWTLMGVPCVNVAVPGDGLPVGAQVIARFGDDGRALAVARRIEAALARG</sequence>
<reference evidence="4" key="1">
    <citation type="journal article" date="2016" name="Front. Microbiol.">
        <title>Genome Sequence of the Piezophilic, Mesophilic Sulfate-Reducing Bacterium Desulfovibrio indicus J2T.</title>
        <authorList>
            <person name="Cao J."/>
            <person name="Maignien L."/>
            <person name="Shao Z."/>
            <person name="Alain K."/>
            <person name="Jebbar M."/>
        </authorList>
    </citation>
    <scope>NUCLEOTIDE SEQUENCE</scope>
    <source>
        <strain evidence="4">DSM 16372</strain>
    </source>
</reference>
<evidence type="ECO:0000256" key="1">
    <source>
        <dbReference type="ARBA" id="ARBA00009199"/>
    </source>
</evidence>
<dbReference type="Proteomes" id="UP001055247">
    <property type="component" value="Unassembled WGS sequence"/>
</dbReference>
<dbReference type="PANTHER" id="PTHR11895:SF151">
    <property type="entry name" value="GLUTAMYL-TRNA(GLN) AMIDOTRANSFERASE SUBUNIT A"/>
    <property type="match status" value="1"/>
</dbReference>
<dbReference type="SUPFAM" id="SSF75304">
    <property type="entry name" value="Amidase signature (AS) enzymes"/>
    <property type="match status" value="1"/>
</dbReference>
<evidence type="ECO:0000259" key="3">
    <source>
        <dbReference type="Pfam" id="PF01425"/>
    </source>
</evidence>
<feature type="domain" description="Amidase" evidence="3">
    <location>
        <begin position="68"/>
        <end position="414"/>
    </location>
</feature>
<proteinExistence type="inferred from homology"/>
<dbReference type="AlphaFoldDB" id="A0AAV4ZJ87"/>
<comment type="caution">
    <text evidence="4">The sequence shown here is derived from an EMBL/GenBank/DDBJ whole genome shotgun (WGS) entry which is preliminary data.</text>
</comment>
<organism evidence="4 5">
    <name type="scientific">Methylobacterium hispanicum</name>
    <dbReference type="NCBI Taxonomy" id="270350"/>
    <lineage>
        <taxon>Bacteria</taxon>
        <taxon>Pseudomonadati</taxon>
        <taxon>Pseudomonadota</taxon>
        <taxon>Alphaproteobacteria</taxon>
        <taxon>Hyphomicrobiales</taxon>
        <taxon>Methylobacteriaceae</taxon>
        <taxon>Methylobacterium</taxon>
    </lineage>
</organism>
<dbReference type="Pfam" id="PF01425">
    <property type="entry name" value="Amidase"/>
    <property type="match status" value="1"/>
</dbReference>
<dbReference type="EMBL" id="BPQO01000006">
    <property type="protein sequence ID" value="GJD88243.1"/>
    <property type="molecule type" value="Genomic_DNA"/>
</dbReference>